<dbReference type="AlphaFoldDB" id="A0AAP3AN36"/>
<evidence type="ECO:0000313" key="1">
    <source>
        <dbReference type="EMBL" id="MCW0524851.1"/>
    </source>
</evidence>
<evidence type="ECO:0000313" key="2">
    <source>
        <dbReference type="Proteomes" id="UP001207440"/>
    </source>
</evidence>
<gene>
    <name evidence="1" type="ORF">OKE68_11095</name>
</gene>
<evidence type="ECO:0008006" key="3">
    <source>
        <dbReference type="Google" id="ProtNLM"/>
    </source>
</evidence>
<feature type="non-terminal residue" evidence="1">
    <location>
        <position position="1"/>
    </location>
</feature>
<protein>
    <recommendedName>
        <fullName evidence="3">Outer membrane protein beta-barrel domain-containing protein</fullName>
    </recommendedName>
</protein>
<sequence>LNIMKYLLALGLGVVSVFGFSQIQTAKRIDLGNKWTFGGYAGLGGALSGGGRATSLFVSPRVGYMVSPNFEVGMASNLTWTNASSFSNTMIGVGPFANYYFDRKFFVQGLYQHHFINLKNKISNEKYSTNEPALYLGGGYMQRLGSNAYMQIGGMYNVLYNKDKSYFSNAFVPNVGIVFGL</sequence>
<accession>A0AAP3AN36</accession>
<organism evidence="1 2">
    <name type="scientific">Riemerella anatipestifer</name>
    <name type="common">Moraxella anatipestifer</name>
    <dbReference type="NCBI Taxonomy" id="34085"/>
    <lineage>
        <taxon>Bacteria</taxon>
        <taxon>Pseudomonadati</taxon>
        <taxon>Bacteroidota</taxon>
        <taxon>Flavobacteriia</taxon>
        <taxon>Flavobacteriales</taxon>
        <taxon>Weeksellaceae</taxon>
        <taxon>Riemerella</taxon>
    </lineage>
</organism>
<proteinExistence type="predicted"/>
<dbReference type="Proteomes" id="UP001207440">
    <property type="component" value="Unassembled WGS sequence"/>
</dbReference>
<dbReference type="EMBL" id="JAOZYT010000111">
    <property type="protein sequence ID" value="MCW0524851.1"/>
    <property type="molecule type" value="Genomic_DNA"/>
</dbReference>
<comment type="caution">
    <text evidence="1">The sequence shown here is derived from an EMBL/GenBank/DDBJ whole genome shotgun (WGS) entry which is preliminary data.</text>
</comment>
<name>A0AAP3AN36_RIEAN</name>
<reference evidence="1" key="1">
    <citation type="submission" date="2022-10" db="EMBL/GenBank/DDBJ databases">
        <title>Sifting through the core-genome to identify putative cross-protective antigens against Riemerella anatipestifer.</title>
        <authorList>
            <person name="Zheng X."/>
            <person name="Zhang W."/>
        </authorList>
    </citation>
    <scope>NUCLEOTIDE SEQUENCE</scope>
    <source>
        <strain evidence="1">ZWRA178</strain>
    </source>
</reference>